<comment type="caution">
    <text evidence="6">The sequence shown here is derived from an EMBL/GenBank/DDBJ whole genome shotgun (WGS) entry which is preliminary data.</text>
</comment>
<dbReference type="InterPro" id="IPR035669">
    <property type="entry name" value="SGNH_plant_lipase-like"/>
</dbReference>
<dbReference type="EMBL" id="JAAALK010000284">
    <property type="protein sequence ID" value="KAG8067484.1"/>
    <property type="molecule type" value="Genomic_DNA"/>
</dbReference>
<reference evidence="6" key="2">
    <citation type="submission" date="2021-02" db="EMBL/GenBank/DDBJ databases">
        <authorList>
            <person name="Kimball J.A."/>
            <person name="Haas M.W."/>
            <person name="Macchietto M."/>
            <person name="Kono T."/>
            <person name="Duquette J."/>
            <person name="Shao M."/>
        </authorList>
    </citation>
    <scope>NUCLEOTIDE SEQUENCE</scope>
    <source>
        <tissue evidence="6">Fresh leaf tissue</tissue>
    </source>
</reference>
<dbReference type="PANTHER" id="PTHR22835">
    <property type="entry name" value="ZINC FINGER FYVE DOMAIN CONTAINING PROTEIN"/>
    <property type="match status" value="1"/>
</dbReference>
<feature type="signal peptide" evidence="5">
    <location>
        <begin position="1"/>
        <end position="28"/>
    </location>
</feature>
<evidence type="ECO:0008006" key="8">
    <source>
        <dbReference type="Google" id="ProtNLM"/>
    </source>
</evidence>
<evidence type="ECO:0000313" key="6">
    <source>
        <dbReference type="EMBL" id="KAG8067484.1"/>
    </source>
</evidence>
<evidence type="ECO:0000256" key="1">
    <source>
        <dbReference type="ARBA" id="ARBA00008668"/>
    </source>
</evidence>
<proteinExistence type="inferred from homology"/>
<dbReference type="GO" id="GO:0016788">
    <property type="term" value="F:hydrolase activity, acting on ester bonds"/>
    <property type="evidence" value="ECO:0007669"/>
    <property type="project" value="InterPro"/>
</dbReference>
<evidence type="ECO:0000313" key="7">
    <source>
        <dbReference type="Proteomes" id="UP000729402"/>
    </source>
</evidence>
<dbReference type="AlphaFoldDB" id="A0A8J5SKR4"/>
<organism evidence="6 7">
    <name type="scientific">Zizania palustris</name>
    <name type="common">Northern wild rice</name>
    <dbReference type="NCBI Taxonomy" id="103762"/>
    <lineage>
        <taxon>Eukaryota</taxon>
        <taxon>Viridiplantae</taxon>
        <taxon>Streptophyta</taxon>
        <taxon>Embryophyta</taxon>
        <taxon>Tracheophyta</taxon>
        <taxon>Spermatophyta</taxon>
        <taxon>Magnoliopsida</taxon>
        <taxon>Liliopsida</taxon>
        <taxon>Poales</taxon>
        <taxon>Poaceae</taxon>
        <taxon>BOP clade</taxon>
        <taxon>Oryzoideae</taxon>
        <taxon>Oryzeae</taxon>
        <taxon>Zizaniinae</taxon>
        <taxon>Zizania</taxon>
    </lineage>
</organism>
<dbReference type="OrthoDB" id="1600564at2759"/>
<keyword evidence="7" id="KW-1185">Reference proteome</keyword>
<keyword evidence="2 5" id="KW-0732">Signal</keyword>
<evidence type="ECO:0000256" key="4">
    <source>
        <dbReference type="ARBA" id="ARBA00023180"/>
    </source>
</evidence>
<reference evidence="6" key="1">
    <citation type="journal article" date="2021" name="bioRxiv">
        <title>Whole Genome Assembly and Annotation of Northern Wild Rice, Zizania palustris L., Supports a Whole Genome Duplication in the Zizania Genus.</title>
        <authorList>
            <person name="Haas M."/>
            <person name="Kono T."/>
            <person name="Macchietto M."/>
            <person name="Millas R."/>
            <person name="McGilp L."/>
            <person name="Shao M."/>
            <person name="Duquette J."/>
            <person name="Hirsch C.N."/>
            <person name="Kimball J."/>
        </authorList>
    </citation>
    <scope>NUCLEOTIDE SEQUENCE</scope>
    <source>
        <tissue evidence="6">Fresh leaf tissue</tissue>
    </source>
</reference>
<evidence type="ECO:0000256" key="5">
    <source>
        <dbReference type="SAM" id="SignalP"/>
    </source>
</evidence>
<feature type="chain" id="PRO_5035299214" description="Esterase" evidence="5">
    <location>
        <begin position="29"/>
        <end position="404"/>
    </location>
</feature>
<sequence>MVKMTMRAARQLLLAAVALLLCAHAAVAQRYNAIYSFGDSISDTGNLCVGGCPSWLTTGQAPYGKTFFGRPTGRCSDGRVIVDFLAEHFGLPLPPASKAGGDFKKGANMAIIGATSMDAAFFKSIGLSDKIWNNGPLDTQIQWFRQLLPSVCGRDCKNYLSNSLFVVGEFGGNDYNAPLFAGRSMSEVRGYVPQVVSKIVRGLEVRRSRPTTTTTQTTNYVLHLTRSIEIYDHFTLQTVVQTLIRMGAVDVVVPGVLPIGCFPIYLTLYGTSNGGDYDGNGCLRSYNGLSSYHNTLLKRSISNLQRTYPHARIMYADFYSQVTQMVRSPQNFGLKYGLKVCCGAGGEGTYNYNNKARCGMSGSSACSDPGNYLIWDGIHLTEAAYRSIADGWLKGPYCNPPILH</sequence>
<evidence type="ECO:0000256" key="2">
    <source>
        <dbReference type="ARBA" id="ARBA00022729"/>
    </source>
</evidence>
<dbReference type="InterPro" id="IPR001087">
    <property type="entry name" value="GDSL"/>
</dbReference>
<dbReference type="Pfam" id="PF00657">
    <property type="entry name" value="Lipase_GDSL"/>
    <property type="match status" value="1"/>
</dbReference>
<dbReference type="Proteomes" id="UP000729402">
    <property type="component" value="Unassembled WGS sequence"/>
</dbReference>
<evidence type="ECO:0000256" key="3">
    <source>
        <dbReference type="ARBA" id="ARBA00022801"/>
    </source>
</evidence>
<gene>
    <name evidence="6" type="ORF">GUJ93_ZPchr0005g15851</name>
</gene>
<accession>A0A8J5SKR4</accession>
<dbReference type="PANTHER" id="PTHR22835:SF260">
    <property type="entry name" value="OS05G0209600 PROTEIN"/>
    <property type="match status" value="1"/>
</dbReference>
<dbReference type="CDD" id="cd01837">
    <property type="entry name" value="SGNH_plant_lipase_like"/>
    <property type="match status" value="1"/>
</dbReference>
<keyword evidence="3" id="KW-0378">Hydrolase</keyword>
<protein>
    <recommendedName>
        <fullName evidence="8">Esterase</fullName>
    </recommendedName>
</protein>
<name>A0A8J5SKR4_ZIZPA</name>
<comment type="similarity">
    <text evidence="1">Belongs to the 'GDSL' lipolytic enzyme family.</text>
</comment>
<keyword evidence="4" id="KW-0325">Glycoprotein</keyword>